<evidence type="ECO:0000256" key="1">
    <source>
        <dbReference type="SAM" id="MobiDB-lite"/>
    </source>
</evidence>
<evidence type="ECO:0000313" key="4">
    <source>
        <dbReference type="EMBL" id="MCI5755052.1"/>
    </source>
</evidence>
<feature type="compositionally biased region" description="Polar residues" evidence="1">
    <location>
        <begin position="265"/>
        <end position="274"/>
    </location>
</feature>
<organism evidence="4 5">
    <name type="scientific">Candidatus Colimorpha enterica</name>
    <dbReference type="NCBI Taxonomy" id="3083063"/>
    <lineage>
        <taxon>Bacteria</taxon>
        <taxon>Pseudomonadati</taxon>
        <taxon>Bacteroidota</taxon>
        <taxon>Bacteroidia</taxon>
        <taxon>Bacteroidales</taxon>
        <taxon>Candidatus Colimorpha</taxon>
    </lineage>
</organism>
<feature type="transmembrane region" description="Helical" evidence="2">
    <location>
        <begin position="282"/>
        <end position="304"/>
    </location>
</feature>
<name>A0AAE3FFG8_9BACT</name>
<keyword evidence="2" id="KW-0812">Transmembrane</keyword>
<feature type="chain" id="PRO_5041933605" evidence="3">
    <location>
        <begin position="27"/>
        <end position="309"/>
    </location>
</feature>
<dbReference type="Proteomes" id="UP001139365">
    <property type="component" value="Unassembled WGS sequence"/>
</dbReference>
<accession>A0AAE3FFG8</accession>
<protein>
    <submittedName>
        <fullName evidence="4">Uncharacterized protein</fullName>
    </submittedName>
</protein>
<sequence length="309" mass="33406">MRKRKPLIAVMLTVMFIISAMSSTLAASAVSVSEVLETTYAFDQILFGDDEVNGFTFVYYDKADKTIKNMVYLPIGESPWNPGLDMYTGPTAEGECEGYEYMFINYTYGVPTIHPSVMGNTGCAFTVPYTGTIKVMTYFRVGSVLPDSAELFIYKNTVSDDTLLFRQVGEEDSATAEYELTVDVKAGDIIYWFVDCVETNANDASDFNPRVVYTAVNDENVSEDGGDDTDDTSESPDTDNDESSDTSTNTVPSTDKDSDKAGTSAPATSNTTDNTKAESPDIAVIVIIAVAAAAVIAVAAVLIAKKKKK</sequence>
<evidence type="ECO:0000313" key="5">
    <source>
        <dbReference type="Proteomes" id="UP001139365"/>
    </source>
</evidence>
<dbReference type="AlphaFoldDB" id="A0AAE3FFG8"/>
<keyword evidence="2" id="KW-0472">Membrane</keyword>
<feature type="region of interest" description="Disordered" evidence="1">
    <location>
        <begin position="216"/>
        <end position="276"/>
    </location>
</feature>
<proteinExistence type="predicted"/>
<reference evidence="4 5" key="1">
    <citation type="submission" date="2022-03" db="EMBL/GenBank/DDBJ databases">
        <title>Metagenome-assembled genomes from swine fecal metagenomes.</title>
        <authorList>
            <person name="Holman D.B."/>
            <person name="Kommadath A."/>
        </authorList>
    </citation>
    <scope>NUCLEOTIDE SEQUENCE [LARGE SCALE GENOMIC DNA]</scope>
    <source>
        <strain evidence="4">SUG147</strain>
    </source>
</reference>
<comment type="caution">
    <text evidence="4">The sequence shown here is derived from an EMBL/GenBank/DDBJ whole genome shotgun (WGS) entry which is preliminary data.</text>
</comment>
<dbReference type="EMBL" id="JALEMU010000035">
    <property type="protein sequence ID" value="MCI5755052.1"/>
    <property type="molecule type" value="Genomic_DNA"/>
</dbReference>
<evidence type="ECO:0000256" key="2">
    <source>
        <dbReference type="SAM" id="Phobius"/>
    </source>
</evidence>
<keyword evidence="2" id="KW-1133">Transmembrane helix</keyword>
<keyword evidence="3" id="KW-0732">Signal</keyword>
<feature type="signal peptide" evidence="3">
    <location>
        <begin position="1"/>
        <end position="26"/>
    </location>
</feature>
<evidence type="ECO:0000256" key="3">
    <source>
        <dbReference type="SAM" id="SignalP"/>
    </source>
</evidence>
<feature type="compositionally biased region" description="Acidic residues" evidence="1">
    <location>
        <begin position="220"/>
        <end position="244"/>
    </location>
</feature>
<gene>
    <name evidence="4" type="ORF">MR241_02015</name>
</gene>